<sequence>MVEGTSMLDVPIELRALVSFLSVDDRPTSILHIPQDGKDIARELRAVYSNPAFNRLARPAAEPDDLRNAVARSHSTEQGLSSLHDKVLDGGTWQARVSGDYCIVVATARAAGFGAGHAQSAFLSSRSGSDSTLRSTTSRSSNGQGQPGLDWTKVDRKGLSPYVKFIRNFDWASTPLGPMSSWCDTLRHHMLSMMANPDPRLIVWGDDMTFVYNEACVPIFGDKHPECLGQNVKSVFAEAWPVVGPVIEAGYHGEVRTIKNFPLPMFRHGYLEETYWSFTTLPMIDQDGYGSGVFDELTDSTALVTGERRRGTISELGVQLNKVSTLSDLWPVVLDTLKANELDVPFAILYSVVDNVAETEDSTASSSTGSSSTLHPKKAVLVGSVGIARNEIDTPDMFALLEETERSFGIAQACIDAWRTGDMVSLSAENQTLPVSMTTPIPGRGFGDPIKSAVIKPIKAMTGDGTLAILVWGLNPRSAFGDEYQIFRQVTVDIIEKSAALIALPEEQRRAQQIAEDVNNALAQQLRLTTLKAEKSEAKFSRLASSAPTGMFMLEPGGRPLYVNDQYLDMLSTTREEHMTIVNHAGLAEQIHEDDIEHFTEAWHTITEHKMPITVEYRLKRSWQHTDKSGQEMSGETWLLATAFPEIESDGTISTVQGWLTDISHRKFSEQLLAQRLEDALENKRQTENFIDMTSHEMRNPLSAILQSADSIETLLNSTGMPIIDEDLTLPTHIAEDIVDAAQTIILCAQHQKRIVDDILTLSKLDASLLVIAPDKVQVPTLVTKALKMYEAELSRAGIDAQLCVEPTYEDLDVDWVVLDPSRLLQVIINLLTNSIKFTQYSDTRKIKICIGASYQKPTGKHHGISFIPPRHIRPSRTPRPDFAAGEDLYLQFAVYDTGRGLNDDEMKLLFQRFQQASPKTYKQYGGSGLGLFISRELCELQGGQIGVSSGDGRTVFTFFVRARRWIEGEDNARQRPAPIRYTSAAASPVVFSRRGSTALSNGADQLGEPHEEDGNVVENFHPKQHPLARQQSYQAGLTPAVQGSRQPATDEVVSEPATEELHLLIVEDNLINQKVMSQQLRRAGCTVHVANHGLECLSFIERSTFCSSTTPLSAILLDLEMPTMDGLTCIRNIRERQTNGQINGHVPVVAVTANARSEQISVAIEAGMDQVVTKPFRIPELMPQIRRLVAEVAASRAVGG</sequence>
<dbReference type="Gene3D" id="3.40.50.2300">
    <property type="match status" value="1"/>
</dbReference>
<evidence type="ECO:0000259" key="6">
    <source>
        <dbReference type="PROSITE" id="PS50112"/>
    </source>
</evidence>
<evidence type="ECO:0000259" key="4">
    <source>
        <dbReference type="PROSITE" id="PS50109"/>
    </source>
</evidence>
<dbReference type="Pfam" id="PF00512">
    <property type="entry name" value="HisKA"/>
    <property type="match status" value="1"/>
</dbReference>
<dbReference type="InterPro" id="IPR036097">
    <property type="entry name" value="HisK_dim/P_sf"/>
</dbReference>
<accession>A0A9Q9B6V7</accession>
<dbReference type="InterPro" id="IPR000700">
    <property type="entry name" value="PAS-assoc_C"/>
</dbReference>
<dbReference type="GO" id="GO:0000155">
    <property type="term" value="F:phosphorelay sensor kinase activity"/>
    <property type="evidence" value="ECO:0007669"/>
    <property type="project" value="InterPro"/>
</dbReference>
<dbReference type="PANTHER" id="PTHR43719:SF30">
    <property type="entry name" value="TWO-COMPONENT SYSTEM RESPONSE REGULATOR"/>
    <property type="match status" value="1"/>
</dbReference>
<dbReference type="InterPro" id="IPR004358">
    <property type="entry name" value="Sig_transdc_His_kin-like_C"/>
</dbReference>
<dbReference type="PRINTS" id="PR00344">
    <property type="entry name" value="BCTRLSENSOR"/>
</dbReference>
<feature type="domain" description="PAC" evidence="7">
    <location>
        <begin position="613"/>
        <end position="675"/>
    </location>
</feature>
<dbReference type="PANTHER" id="PTHR43719">
    <property type="entry name" value="TWO-COMPONENT HISTIDINE KINASE"/>
    <property type="match status" value="1"/>
</dbReference>
<organism evidence="8 9">
    <name type="scientific">Septoria linicola</name>
    <dbReference type="NCBI Taxonomy" id="215465"/>
    <lineage>
        <taxon>Eukaryota</taxon>
        <taxon>Fungi</taxon>
        <taxon>Dikarya</taxon>
        <taxon>Ascomycota</taxon>
        <taxon>Pezizomycotina</taxon>
        <taxon>Dothideomycetes</taxon>
        <taxon>Dothideomycetidae</taxon>
        <taxon>Mycosphaerellales</taxon>
        <taxon>Mycosphaerellaceae</taxon>
        <taxon>Septoria</taxon>
    </lineage>
</organism>
<evidence type="ECO:0000256" key="3">
    <source>
        <dbReference type="SAM" id="MobiDB-lite"/>
    </source>
</evidence>
<dbReference type="InterPro" id="IPR003661">
    <property type="entry name" value="HisK_dim/P_dom"/>
</dbReference>
<evidence type="ECO:0000313" key="8">
    <source>
        <dbReference type="EMBL" id="USW57431.1"/>
    </source>
</evidence>
<dbReference type="SUPFAM" id="SSF52172">
    <property type="entry name" value="CheY-like"/>
    <property type="match status" value="1"/>
</dbReference>
<dbReference type="InterPro" id="IPR050956">
    <property type="entry name" value="2C_system_His_kinase"/>
</dbReference>
<dbReference type="InterPro" id="IPR036890">
    <property type="entry name" value="HATPase_C_sf"/>
</dbReference>
<feature type="domain" description="Histidine kinase" evidence="4">
    <location>
        <begin position="693"/>
        <end position="965"/>
    </location>
</feature>
<dbReference type="InterPro" id="IPR001789">
    <property type="entry name" value="Sig_transdc_resp-reg_receiver"/>
</dbReference>
<dbReference type="InterPro" id="IPR003594">
    <property type="entry name" value="HATPase_dom"/>
</dbReference>
<dbReference type="Pfam" id="PF02518">
    <property type="entry name" value="HATPase_c"/>
    <property type="match status" value="1"/>
</dbReference>
<dbReference type="InterPro" id="IPR011006">
    <property type="entry name" value="CheY-like_superfamily"/>
</dbReference>
<dbReference type="Gene3D" id="3.30.565.10">
    <property type="entry name" value="Histidine kinase-like ATPase, C-terminal domain"/>
    <property type="match status" value="1"/>
</dbReference>
<dbReference type="SUPFAM" id="SSF55874">
    <property type="entry name" value="ATPase domain of HSP90 chaperone/DNA topoisomerase II/histidine kinase"/>
    <property type="match status" value="1"/>
</dbReference>
<dbReference type="SMART" id="SM00387">
    <property type="entry name" value="HATPase_c"/>
    <property type="match status" value="1"/>
</dbReference>
<reference evidence="8" key="1">
    <citation type="submission" date="2022-06" db="EMBL/GenBank/DDBJ databases">
        <title>Complete genome sequences of two strains of the flax pathogen Septoria linicola.</title>
        <authorList>
            <person name="Lapalu N."/>
            <person name="Simon A."/>
            <person name="Demenou B."/>
            <person name="Paumier D."/>
            <person name="Guillot M.-P."/>
            <person name="Gout L."/>
            <person name="Valade R."/>
        </authorList>
    </citation>
    <scope>NUCLEOTIDE SEQUENCE</scope>
    <source>
        <strain evidence="8">SE15195</strain>
    </source>
</reference>
<dbReference type="Pfam" id="PF00072">
    <property type="entry name" value="Response_reg"/>
    <property type="match status" value="1"/>
</dbReference>
<evidence type="ECO:0000259" key="5">
    <source>
        <dbReference type="PROSITE" id="PS50110"/>
    </source>
</evidence>
<dbReference type="SMART" id="SM00091">
    <property type="entry name" value="PAS"/>
    <property type="match status" value="2"/>
</dbReference>
<dbReference type="InterPro" id="IPR000014">
    <property type="entry name" value="PAS"/>
</dbReference>
<evidence type="ECO:0000313" key="9">
    <source>
        <dbReference type="Proteomes" id="UP001056384"/>
    </source>
</evidence>
<feature type="region of interest" description="Disordered" evidence="3">
    <location>
        <begin position="123"/>
        <end position="153"/>
    </location>
</feature>
<evidence type="ECO:0000256" key="1">
    <source>
        <dbReference type="ARBA" id="ARBA00022553"/>
    </source>
</evidence>
<dbReference type="Proteomes" id="UP001056384">
    <property type="component" value="Chromosome 9"/>
</dbReference>
<dbReference type="PROSITE" id="PS50109">
    <property type="entry name" value="HIS_KIN"/>
    <property type="match status" value="1"/>
</dbReference>
<dbReference type="CDD" id="cd00082">
    <property type="entry name" value="HisKA"/>
    <property type="match status" value="1"/>
</dbReference>
<name>A0A9Q9B6V7_9PEZI</name>
<evidence type="ECO:0000259" key="7">
    <source>
        <dbReference type="PROSITE" id="PS50113"/>
    </source>
</evidence>
<feature type="domain" description="PAS" evidence="6">
    <location>
        <begin position="536"/>
        <end position="610"/>
    </location>
</feature>
<dbReference type="SMART" id="SM00388">
    <property type="entry name" value="HisKA"/>
    <property type="match status" value="1"/>
</dbReference>
<protein>
    <submittedName>
        <fullName evidence="8">PAS domain, signal transduction response regulator, receiver domain, CheY-like superfamily</fullName>
    </submittedName>
</protein>
<dbReference type="PROSITE" id="PS50113">
    <property type="entry name" value="PAC"/>
    <property type="match status" value="1"/>
</dbReference>
<dbReference type="PROSITE" id="PS50110">
    <property type="entry name" value="RESPONSE_REGULATORY"/>
    <property type="match status" value="1"/>
</dbReference>
<evidence type="ECO:0000256" key="2">
    <source>
        <dbReference type="PROSITE-ProRule" id="PRU00169"/>
    </source>
</evidence>
<proteinExistence type="predicted"/>
<feature type="domain" description="Response regulatory" evidence="5">
    <location>
        <begin position="1063"/>
        <end position="1190"/>
    </location>
</feature>
<feature type="compositionally biased region" description="Low complexity" evidence="3">
    <location>
        <begin position="124"/>
        <end position="141"/>
    </location>
</feature>
<gene>
    <name evidence="8" type="ORF">Slin15195_G107500</name>
</gene>
<dbReference type="CDD" id="cd00130">
    <property type="entry name" value="PAS"/>
    <property type="match status" value="1"/>
</dbReference>
<dbReference type="SUPFAM" id="SSF55785">
    <property type="entry name" value="PYP-like sensor domain (PAS domain)"/>
    <property type="match status" value="1"/>
</dbReference>
<feature type="modified residue" description="4-aspartylphosphate" evidence="2">
    <location>
        <position position="1119"/>
    </location>
</feature>
<keyword evidence="9" id="KW-1185">Reference proteome</keyword>
<dbReference type="Gene3D" id="3.30.450.20">
    <property type="entry name" value="PAS domain"/>
    <property type="match status" value="2"/>
</dbReference>
<dbReference type="AlphaFoldDB" id="A0A9Q9B6V7"/>
<dbReference type="Gene3D" id="1.10.287.130">
    <property type="match status" value="1"/>
</dbReference>
<keyword evidence="1 2" id="KW-0597">Phosphoprotein</keyword>
<dbReference type="InterPro" id="IPR035965">
    <property type="entry name" value="PAS-like_dom_sf"/>
</dbReference>
<dbReference type="SUPFAM" id="SSF47384">
    <property type="entry name" value="Homodimeric domain of signal transducing histidine kinase"/>
    <property type="match status" value="1"/>
</dbReference>
<dbReference type="InterPro" id="IPR005467">
    <property type="entry name" value="His_kinase_dom"/>
</dbReference>
<dbReference type="CDD" id="cd17546">
    <property type="entry name" value="REC_hyHK_CKI1_RcsC-like"/>
    <property type="match status" value="1"/>
</dbReference>
<dbReference type="SMART" id="SM00448">
    <property type="entry name" value="REC"/>
    <property type="match status" value="1"/>
</dbReference>
<dbReference type="EMBL" id="CP099426">
    <property type="protein sequence ID" value="USW57431.1"/>
    <property type="molecule type" value="Genomic_DNA"/>
</dbReference>
<dbReference type="PROSITE" id="PS50112">
    <property type="entry name" value="PAS"/>
    <property type="match status" value="1"/>
</dbReference>